<sequence>MVMRMENSKYLIIYNDIVDKIEKGEYEANAKLPSENELMQIYDVSRDTIRKALLHLEQNGYIQKIKGKGSFVLDINKFDFQVSGLISFKELASKMAGSVETIVEELEVIRPDKYLQKQLQIGEEDAVWKIVRSRKINGKRIILDKDFILKSVADGFTKEICQNSIYEYIENVLGLKISFAKKEIVVKSATDEDKKYLDLDGFDVVVVVKNYVYLDDMTLFQYTESRHRPDKFKFIDFARRHK</sequence>
<dbReference type="Proteomes" id="UP000014923">
    <property type="component" value="Unassembled WGS sequence"/>
</dbReference>
<dbReference type="PANTHER" id="PTHR44846">
    <property type="entry name" value="MANNOSYL-D-GLYCERATE TRANSPORT/METABOLISM SYSTEM REPRESSOR MNGR-RELATED"/>
    <property type="match status" value="1"/>
</dbReference>
<dbReference type="Gene3D" id="3.40.1410.10">
    <property type="entry name" value="Chorismate lyase-like"/>
    <property type="match status" value="1"/>
</dbReference>
<keyword evidence="1" id="KW-0678">Repressor</keyword>
<dbReference type="NCBIfam" id="TIGR02404">
    <property type="entry name" value="trehalos_R_Bsub"/>
    <property type="match status" value="1"/>
</dbReference>
<dbReference type="GO" id="GO:0045892">
    <property type="term" value="P:negative regulation of DNA-templated transcription"/>
    <property type="evidence" value="ECO:0007669"/>
    <property type="project" value="TreeGrafter"/>
</dbReference>
<feature type="domain" description="HTH gntR-type" evidence="6">
    <location>
        <begin position="7"/>
        <end position="75"/>
    </location>
</feature>
<proteinExistence type="predicted"/>
<comment type="caution">
    <text evidence="7">The sequence shown here is derived from an EMBL/GenBank/DDBJ whole genome shotgun (WGS) entry which is preliminary data.</text>
</comment>
<dbReference type="EMBL" id="CAVN010000088">
    <property type="protein sequence ID" value="CDF57458.1"/>
    <property type="molecule type" value="Genomic_DNA"/>
</dbReference>
<dbReference type="InterPro" id="IPR012770">
    <property type="entry name" value="TreR"/>
</dbReference>
<keyword evidence="3" id="KW-0238">DNA-binding</keyword>
<dbReference type="GO" id="GO:0003677">
    <property type="term" value="F:DNA binding"/>
    <property type="evidence" value="ECO:0007669"/>
    <property type="project" value="UniProtKB-UniRule"/>
</dbReference>
<dbReference type="InterPro" id="IPR028978">
    <property type="entry name" value="Chorismate_lyase_/UTRA_dom_sf"/>
</dbReference>
<dbReference type="InterPro" id="IPR050679">
    <property type="entry name" value="Bact_HTH_transcr_reg"/>
</dbReference>
<evidence type="ECO:0000313" key="8">
    <source>
        <dbReference type="Proteomes" id="UP000014923"/>
    </source>
</evidence>
<evidence type="ECO:0000256" key="5">
    <source>
        <dbReference type="NCBIfam" id="TIGR02404"/>
    </source>
</evidence>
<evidence type="ECO:0000256" key="3">
    <source>
        <dbReference type="ARBA" id="ARBA00023125"/>
    </source>
</evidence>
<dbReference type="FunFam" id="3.40.1410.10:FF:000008">
    <property type="entry name" value="Transcriptional regulator, GntR family"/>
    <property type="match status" value="1"/>
</dbReference>
<dbReference type="PANTHER" id="PTHR44846:SF12">
    <property type="entry name" value="HTH-TYPE TRANSCRIPTIONAL REGULATOR TRER"/>
    <property type="match status" value="1"/>
</dbReference>
<evidence type="ECO:0000313" key="7">
    <source>
        <dbReference type="EMBL" id="CDF57458.1"/>
    </source>
</evidence>
<accession>R7RQ96</accession>
<dbReference type="InterPro" id="IPR011663">
    <property type="entry name" value="UTRA"/>
</dbReference>
<dbReference type="InterPro" id="IPR000524">
    <property type="entry name" value="Tscrpt_reg_HTH_GntR"/>
</dbReference>
<dbReference type="HOGENOM" id="CLU_063236_5_2_9"/>
<dbReference type="InterPro" id="IPR036388">
    <property type="entry name" value="WH-like_DNA-bd_sf"/>
</dbReference>
<keyword evidence="8" id="KW-1185">Reference proteome</keyword>
<keyword evidence="4" id="KW-0804">Transcription</keyword>
<reference evidence="7" key="1">
    <citation type="submission" date="2013-03" db="EMBL/GenBank/DDBJ databases">
        <title>Draft genome sequence of the hydrogen-ethanol-producing anaerobic alkalithermophilic Caloramator celere.</title>
        <authorList>
            <person name="Ciranna A."/>
            <person name="Larjo A."/>
            <person name="Kivisto A."/>
            <person name="Santala V."/>
            <person name="Roos C."/>
            <person name="Karp M."/>
        </authorList>
    </citation>
    <scope>NUCLEOTIDE SEQUENCE [LARGE SCALE GENOMIC DNA]</scope>
    <source>
        <strain evidence="7">DSM 8682</strain>
    </source>
</reference>
<dbReference type="InterPro" id="IPR036390">
    <property type="entry name" value="WH_DNA-bd_sf"/>
</dbReference>
<dbReference type="Gene3D" id="1.10.10.10">
    <property type="entry name" value="Winged helix-like DNA-binding domain superfamily/Winged helix DNA-binding domain"/>
    <property type="match status" value="1"/>
</dbReference>
<gene>
    <name evidence="7" type="ORF">TCEL_01372</name>
</gene>
<dbReference type="GO" id="GO:0003700">
    <property type="term" value="F:DNA-binding transcription factor activity"/>
    <property type="evidence" value="ECO:0007669"/>
    <property type="project" value="UniProtKB-UniRule"/>
</dbReference>
<protein>
    <recommendedName>
        <fullName evidence="5">Trehalose operon repressor</fullName>
    </recommendedName>
</protein>
<organism evidence="7 8">
    <name type="scientific">Thermobrachium celere DSM 8682</name>
    <dbReference type="NCBI Taxonomy" id="941824"/>
    <lineage>
        <taxon>Bacteria</taxon>
        <taxon>Bacillati</taxon>
        <taxon>Bacillota</taxon>
        <taxon>Clostridia</taxon>
        <taxon>Eubacteriales</taxon>
        <taxon>Clostridiaceae</taxon>
        <taxon>Thermobrachium</taxon>
    </lineage>
</organism>
<dbReference type="SUPFAM" id="SSF46785">
    <property type="entry name" value="Winged helix' DNA-binding domain"/>
    <property type="match status" value="1"/>
</dbReference>
<dbReference type="CDD" id="cd07377">
    <property type="entry name" value="WHTH_GntR"/>
    <property type="match status" value="1"/>
</dbReference>
<dbReference type="Pfam" id="PF00392">
    <property type="entry name" value="GntR"/>
    <property type="match status" value="1"/>
</dbReference>
<evidence type="ECO:0000256" key="2">
    <source>
        <dbReference type="ARBA" id="ARBA00023015"/>
    </source>
</evidence>
<evidence type="ECO:0000259" key="6">
    <source>
        <dbReference type="PROSITE" id="PS50949"/>
    </source>
</evidence>
<evidence type="ECO:0000256" key="4">
    <source>
        <dbReference type="ARBA" id="ARBA00023163"/>
    </source>
</evidence>
<dbReference type="SMART" id="SM00345">
    <property type="entry name" value="HTH_GNTR"/>
    <property type="match status" value="1"/>
</dbReference>
<dbReference type="PRINTS" id="PR00035">
    <property type="entry name" value="HTHGNTR"/>
</dbReference>
<dbReference type="Pfam" id="PF07702">
    <property type="entry name" value="UTRA"/>
    <property type="match status" value="1"/>
</dbReference>
<keyword evidence="2" id="KW-0805">Transcription regulation</keyword>
<dbReference type="eggNOG" id="COG2188">
    <property type="taxonomic scope" value="Bacteria"/>
</dbReference>
<dbReference type="SMART" id="SM00866">
    <property type="entry name" value="UTRA"/>
    <property type="match status" value="1"/>
</dbReference>
<dbReference type="AlphaFoldDB" id="R7RQ96"/>
<dbReference type="SUPFAM" id="SSF64288">
    <property type="entry name" value="Chorismate lyase-like"/>
    <property type="match status" value="1"/>
</dbReference>
<dbReference type="PROSITE" id="PS50949">
    <property type="entry name" value="HTH_GNTR"/>
    <property type="match status" value="1"/>
</dbReference>
<evidence type="ECO:0000256" key="1">
    <source>
        <dbReference type="ARBA" id="ARBA00022491"/>
    </source>
</evidence>
<name>R7RQ96_9CLOT</name>